<dbReference type="Proteomes" id="UP000437131">
    <property type="component" value="Unassembled WGS sequence"/>
</dbReference>
<sequence>MVELKIFPSHYKGEQTRQNIITFLSENNGKNPEQIAFAINKSVVQTKRQLSKLLSVGAIVKRDNLYFITPKAHNVNITDYWY</sequence>
<dbReference type="InterPro" id="IPR036388">
    <property type="entry name" value="WH-like_DNA-bd_sf"/>
</dbReference>
<evidence type="ECO:0000313" key="1">
    <source>
        <dbReference type="EMBL" id="MTF37555.1"/>
    </source>
</evidence>
<dbReference type="InterPro" id="IPR036390">
    <property type="entry name" value="WH_DNA-bd_sf"/>
</dbReference>
<proteinExistence type="predicted"/>
<name>A0A844GTG2_9CHRO</name>
<dbReference type="AlphaFoldDB" id="A0A844GTG2"/>
<dbReference type="EMBL" id="WMIA01000001">
    <property type="protein sequence ID" value="MTF37555.1"/>
    <property type="molecule type" value="Genomic_DNA"/>
</dbReference>
<organism evidence="1 2">
    <name type="scientific">Cyanobacterium aponinum 0216</name>
    <dbReference type="NCBI Taxonomy" id="2676140"/>
    <lineage>
        <taxon>Bacteria</taxon>
        <taxon>Bacillati</taxon>
        <taxon>Cyanobacteriota</taxon>
        <taxon>Cyanophyceae</taxon>
        <taxon>Oscillatoriophycideae</taxon>
        <taxon>Chroococcales</taxon>
        <taxon>Geminocystaceae</taxon>
        <taxon>Cyanobacterium</taxon>
    </lineage>
</organism>
<dbReference type="RefSeq" id="WP_155082462.1">
    <property type="nucleotide sequence ID" value="NZ_WMIA01000001.1"/>
</dbReference>
<reference evidence="1 2" key="1">
    <citation type="submission" date="2019-11" db="EMBL/GenBank/DDBJ databases">
        <title>Isolation of a new High Light Tolerant Cyanobacteria.</title>
        <authorList>
            <person name="Dobson Z."/>
            <person name="Vaughn N."/>
            <person name="Vaughn M."/>
            <person name="Fromme P."/>
            <person name="Mazor Y."/>
        </authorList>
    </citation>
    <scope>NUCLEOTIDE SEQUENCE [LARGE SCALE GENOMIC DNA]</scope>
    <source>
        <strain evidence="1 2">0216</strain>
    </source>
</reference>
<evidence type="ECO:0000313" key="2">
    <source>
        <dbReference type="Proteomes" id="UP000437131"/>
    </source>
</evidence>
<comment type="caution">
    <text evidence="1">The sequence shown here is derived from an EMBL/GenBank/DDBJ whole genome shotgun (WGS) entry which is preliminary data.</text>
</comment>
<protein>
    <submittedName>
        <fullName evidence="1">Uncharacterized protein</fullName>
    </submittedName>
</protein>
<gene>
    <name evidence="1" type="ORF">GGC33_01210</name>
</gene>
<accession>A0A844GTG2</accession>
<dbReference type="SUPFAM" id="SSF46785">
    <property type="entry name" value="Winged helix' DNA-binding domain"/>
    <property type="match status" value="1"/>
</dbReference>
<dbReference type="Gene3D" id="1.10.10.10">
    <property type="entry name" value="Winged helix-like DNA-binding domain superfamily/Winged helix DNA-binding domain"/>
    <property type="match status" value="1"/>
</dbReference>